<protein>
    <recommendedName>
        <fullName evidence="8">MADS-box domain-containing protein</fullName>
    </recommendedName>
</protein>
<dbReference type="Gene3D" id="3.40.1810.10">
    <property type="entry name" value="Transcription factor, MADS-box"/>
    <property type="match status" value="1"/>
</dbReference>
<keyword evidence="2" id="KW-0805">Transcription regulation</keyword>
<dbReference type="InterPro" id="IPR002100">
    <property type="entry name" value="TF_MADSbox"/>
</dbReference>
<feature type="region of interest" description="Disordered" evidence="7">
    <location>
        <begin position="276"/>
        <end position="310"/>
    </location>
</feature>
<feature type="compositionally biased region" description="Polar residues" evidence="7">
    <location>
        <begin position="423"/>
        <end position="432"/>
    </location>
</feature>
<dbReference type="CDD" id="cd00265">
    <property type="entry name" value="MADS_MEF2_like"/>
    <property type="match status" value="1"/>
</dbReference>
<feature type="compositionally biased region" description="Polar residues" evidence="7">
    <location>
        <begin position="295"/>
        <end position="310"/>
    </location>
</feature>
<evidence type="ECO:0000256" key="7">
    <source>
        <dbReference type="SAM" id="MobiDB-lite"/>
    </source>
</evidence>
<evidence type="ECO:0000256" key="5">
    <source>
        <dbReference type="ARBA" id="ARBA00023242"/>
    </source>
</evidence>
<dbReference type="InterPro" id="IPR036879">
    <property type="entry name" value="TF_MADSbox_sf"/>
</dbReference>
<evidence type="ECO:0000313" key="10">
    <source>
        <dbReference type="Proteomes" id="UP000717515"/>
    </source>
</evidence>
<evidence type="ECO:0000256" key="2">
    <source>
        <dbReference type="ARBA" id="ARBA00023015"/>
    </source>
</evidence>
<feature type="region of interest" description="Disordered" evidence="7">
    <location>
        <begin position="422"/>
        <end position="548"/>
    </location>
</feature>
<feature type="compositionally biased region" description="Low complexity" evidence="7">
    <location>
        <begin position="222"/>
        <end position="258"/>
    </location>
</feature>
<dbReference type="InterPro" id="IPR050142">
    <property type="entry name" value="MADS-box/MEF2_TF"/>
</dbReference>
<dbReference type="GO" id="GO:0000977">
    <property type="term" value="F:RNA polymerase II transcription regulatory region sequence-specific DNA binding"/>
    <property type="evidence" value="ECO:0007669"/>
    <property type="project" value="InterPro"/>
</dbReference>
<evidence type="ECO:0000256" key="1">
    <source>
        <dbReference type="ARBA" id="ARBA00004123"/>
    </source>
</evidence>
<feature type="domain" description="MADS-box" evidence="8">
    <location>
        <begin position="1"/>
        <end position="61"/>
    </location>
</feature>
<dbReference type="GO" id="GO:0046983">
    <property type="term" value="F:protein dimerization activity"/>
    <property type="evidence" value="ECO:0007669"/>
    <property type="project" value="InterPro"/>
</dbReference>
<evidence type="ECO:0000256" key="4">
    <source>
        <dbReference type="ARBA" id="ARBA00023163"/>
    </source>
</evidence>
<proteinExistence type="inferred from homology"/>
<evidence type="ECO:0000259" key="8">
    <source>
        <dbReference type="PROSITE" id="PS50066"/>
    </source>
</evidence>
<feature type="region of interest" description="Disordered" evidence="7">
    <location>
        <begin position="87"/>
        <end position="162"/>
    </location>
</feature>
<comment type="subcellular location">
    <subcellularLocation>
        <location evidence="1">Nucleus</location>
    </subcellularLocation>
</comment>
<dbReference type="GO" id="GO:0045944">
    <property type="term" value="P:positive regulation of transcription by RNA polymerase II"/>
    <property type="evidence" value="ECO:0007669"/>
    <property type="project" value="InterPro"/>
</dbReference>
<evidence type="ECO:0000313" key="9">
    <source>
        <dbReference type="EMBL" id="KAG9325026.1"/>
    </source>
</evidence>
<keyword evidence="3" id="KW-0238">DNA-binding</keyword>
<gene>
    <name evidence="9" type="ORF">KVV02_001025</name>
</gene>
<dbReference type="EMBL" id="JAIFTL010000050">
    <property type="protein sequence ID" value="KAG9325026.1"/>
    <property type="molecule type" value="Genomic_DNA"/>
</dbReference>
<dbReference type="Pfam" id="PF00319">
    <property type="entry name" value="SRF-TF"/>
    <property type="match status" value="1"/>
</dbReference>
<feature type="compositionally biased region" description="Polar residues" evidence="7">
    <location>
        <begin position="110"/>
        <end position="122"/>
    </location>
</feature>
<feature type="compositionally biased region" description="Basic residues" evidence="7">
    <location>
        <begin position="125"/>
        <end position="134"/>
    </location>
</feature>
<dbReference type="SMART" id="SM00432">
    <property type="entry name" value="MADS"/>
    <property type="match status" value="1"/>
</dbReference>
<feature type="compositionally biased region" description="Polar residues" evidence="7">
    <location>
        <begin position="473"/>
        <end position="502"/>
    </location>
</feature>
<keyword evidence="5" id="KW-0539">Nucleus</keyword>
<dbReference type="PROSITE" id="PS50066">
    <property type="entry name" value="MADS_BOX_2"/>
    <property type="match status" value="1"/>
</dbReference>
<feature type="compositionally biased region" description="Low complexity" evidence="7">
    <location>
        <begin position="463"/>
        <end position="472"/>
    </location>
</feature>
<feature type="compositionally biased region" description="Low complexity" evidence="7">
    <location>
        <begin position="503"/>
        <end position="513"/>
    </location>
</feature>
<sequence>MGRKKIQIKTIMDERNRQVTFQKRRFGLMKKAMELSVLCDCQIGLIIFNSNNKLVQYSSHDIDQILLRYTEYNDSCETYTNKEFLTAAASKDEDDEGEDVMSGAGDDNRSTMSVTPQPQSMPHHSLAHHQHHHTPGQATLQTPPPHHQSFSHTPPPLPTHLPRSPYQVPMPNVTMPAHSRPFQPQQFQQQPQPMFINRPMNQPQSGQNFQIPMSAPMGLPAQPQQQQPQMQMQSQVQHHPSPQPQHHQMQQDISQSSSPLMGHLSMAKAEPLLDNASDEKSESLLGSLSEVKSEPLQSENLPMNTSAAQGTVPAVSTSMLPAATAAGGTSPVLSPTNGIKKPKLRVQIPMEGNNKENNATLTDSMIKAEESSELPPIQKRPLESAPISSTLPSQFAKNLPSPSTFYPEFYASQAELSPIVFGQTPTSAQPSSAFAWPVPRERELSRVHQPSPLAKGQNVTVASSSSSSSSSSDPTQIKTLAPPGSSNLRMSTTATTPVLTPASSSPSTNHSGSTDGSPVSNNARSRSLSMEGLDHSLDGPLNKRAKKI</sequence>
<dbReference type="GO" id="GO:0005634">
    <property type="term" value="C:nucleus"/>
    <property type="evidence" value="ECO:0007669"/>
    <property type="project" value="UniProtKB-SubCell"/>
</dbReference>
<dbReference type="PRINTS" id="PR00404">
    <property type="entry name" value="MADSDOMAIN"/>
</dbReference>
<dbReference type="SUPFAM" id="SSF55455">
    <property type="entry name" value="SRF-like"/>
    <property type="match status" value="1"/>
</dbReference>
<comment type="similarity">
    <text evidence="6">Belongs to the MEF2 family.</text>
</comment>
<dbReference type="Proteomes" id="UP000717515">
    <property type="component" value="Unassembled WGS sequence"/>
</dbReference>
<dbReference type="InterPro" id="IPR033896">
    <property type="entry name" value="MEF2-like_N"/>
</dbReference>
<keyword evidence="4" id="KW-0804">Transcription</keyword>
<feature type="region of interest" description="Disordered" evidence="7">
    <location>
        <begin position="195"/>
        <end position="258"/>
    </location>
</feature>
<evidence type="ECO:0000256" key="3">
    <source>
        <dbReference type="ARBA" id="ARBA00023125"/>
    </source>
</evidence>
<accession>A0A9P8D014</accession>
<dbReference type="AlphaFoldDB" id="A0A9P8D014"/>
<dbReference type="PROSITE" id="PS00350">
    <property type="entry name" value="MADS_BOX_1"/>
    <property type="match status" value="1"/>
</dbReference>
<comment type="caution">
    <text evidence="9">The sequence shown here is derived from an EMBL/GenBank/DDBJ whole genome shotgun (WGS) entry which is preliminary data.</text>
</comment>
<feature type="compositionally biased region" description="Polar residues" evidence="7">
    <location>
        <begin position="199"/>
        <end position="211"/>
    </location>
</feature>
<feature type="compositionally biased region" description="Polar residues" evidence="7">
    <location>
        <begin position="514"/>
        <end position="528"/>
    </location>
</feature>
<reference evidence="9" key="1">
    <citation type="submission" date="2021-07" db="EMBL/GenBank/DDBJ databases">
        <title>Draft genome of Mortierella alpina, strain LL118, isolated from an aspen leaf litter sample.</title>
        <authorList>
            <person name="Yang S."/>
            <person name="Vinatzer B.A."/>
        </authorList>
    </citation>
    <scope>NUCLEOTIDE SEQUENCE</scope>
    <source>
        <strain evidence="9">LL118</strain>
    </source>
</reference>
<name>A0A9P8D014_MORAP</name>
<organism evidence="9 10">
    <name type="scientific">Mortierella alpina</name>
    <name type="common">Oleaginous fungus</name>
    <name type="synonym">Mortierella renispora</name>
    <dbReference type="NCBI Taxonomy" id="64518"/>
    <lineage>
        <taxon>Eukaryota</taxon>
        <taxon>Fungi</taxon>
        <taxon>Fungi incertae sedis</taxon>
        <taxon>Mucoromycota</taxon>
        <taxon>Mortierellomycotina</taxon>
        <taxon>Mortierellomycetes</taxon>
        <taxon>Mortierellales</taxon>
        <taxon>Mortierellaceae</taxon>
        <taxon>Mortierella</taxon>
    </lineage>
</organism>
<dbReference type="PANTHER" id="PTHR48019">
    <property type="entry name" value="SERUM RESPONSE FACTOR HOMOLOG"/>
    <property type="match status" value="1"/>
</dbReference>
<evidence type="ECO:0000256" key="6">
    <source>
        <dbReference type="ARBA" id="ARBA00025805"/>
    </source>
</evidence>